<sequence>MSRELETEDIKNPINGNQNASSAVLRPGPPDFKSDLFDYRLASFKDENLTAAQSEHRNQSLAKIAQIRATVEAVEAASENQDKMSGLGFLPPKDFNAVMFKKNPEDFGNFRDHFGAQYMYDERMNQNFINLNKPGPPMHKLNPILPCEQMKNYSCDRWGRQKNQPNFYNNYSQNGSLCPPSNQDMKPEVENKNKKRKISSKSLMPAPSPVRLSLLNNYKDQELTIIRQVNSSYVRKSESSQEKMKDEFIVTKMTKSESSKLETPNNDDNVKNITSSTLISLVKHMEDTTKGMNATKGGIFNDIQVSEMNDTKNIPKPEQSVPKIPFSDTANNFNPEDLNNKMKAEMTANFAHNTPMRSSESLSDLQNTYMNRHNPNNRQFYPFNPPHGMEADYLYNYPYSKSPHMVDLSRNFNHDMERPQDPYLLQELNRSRNRMMMPNSHYMSNMENSFFNHPHNHNTSFGPDLYDLPPGLILSKKNSNNFVENYVNRRIPDHLLPPDNYMEQNHHMHPNMPPDMMINEHSLKGMSPNPYAPNNIMNMYPNDYSGNNLGLPQSPMMRNGMNFTNHSNLSVSPNSMVRNINPNFPHPPSMMDPRPDRLPNHSGFSNFNSDMYIPNVNQNPNLPNTSMSLQHPQSNYSNEPNYLYQ</sequence>
<dbReference type="AlphaFoldDB" id="A0A177BBX9"/>
<evidence type="ECO:0000313" key="3">
    <source>
        <dbReference type="Proteomes" id="UP000078046"/>
    </source>
</evidence>
<reference evidence="2 3" key="1">
    <citation type="submission" date="2016-04" db="EMBL/GenBank/DDBJ databases">
        <title>The genome of Intoshia linei affirms orthonectids as highly simplified spiralians.</title>
        <authorList>
            <person name="Mikhailov K.V."/>
            <person name="Slusarev G.S."/>
            <person name="Nikitin M.A."/>
            <person name="Logacheva M.D."/>
            <person name="Penin A."/>
            <person name="Aleoshin V."/>
            <person name="Panchin Y.V."/>
        </authorList>
    </citation>
    <scope>NUCLEOTIDE SEQUENCE [LARGE SCALE GENOMIC DNA]</scope>
    <source>
        <strain evidence="2">Intl2013</strain>
        <tissue evidence="2">Whole animal</tissue>
    </source>
</reference>
<gene>
    <name evidence="2" type="ORF">A3Q56_01041</name>
</gene>
<evidence type="ECO:0000256" key="1">
    <source>
        <dbReference type="SAM" id="MobiDB-lite"/>
    </source>
</evidence>
<organism evidence="2 3">
    <name type="scientific">Intoshia linei</name>
    <dbReference type="NCBI Taxonomy" id="1819745"/>
    <lineage>
        <taxon>Eukaryota</taxon>
        <taxon>Metazoa</taxon>
        <taxon>Spiralia</taxon>
        <taxon>Lophotrochozoa</taxon>
        <taxon>Mesozoa</taxon>
        <taxon>Orthonectida</taxon>
        <taxon>Rhopaluridae</taxon>
        <taxon>Intoshia</taxon>
    </lineage>
</organism>
<feature type="compositionally biased region" description="Polar residues" evidence="1">
    <location>
        <begin position="170"/>
        <end position="184"/>
    </location>
</feature>
<name>A0A177BBX9_9BILA</name>
<keyword evidence="3" id="KW-1185">Reference proteome</keyword>
<dbReference type="EMBL" id="LWCA01000076">
    <property type="protein sequence ID" value="OAF71153.1"/>
    <property type="molecule type" value="Genomic_DNA"/>
</dbReference>
<evidence type="ECO:0000313" key="2">
    <source>
        <dbReference type="EMBL" id="OAF71153.1"/>
    </source>
</evidence>
<protein>
    <submittedName>
        <fullName evidence="2">Uncharacterized protein</fullName>
    </submittedName>
</protein>
<feature type="region of interest" description="Disordered" evidence="1">
    <location>
        <begin position="1"/>
        <end position="29"/>
    </location>
</feature>
<proteinExistence type="predicted"/>
<feature type="region of interest" description="Disordered" evidence="1">
    <location>
        <begin position="170"/>
        <end position="205"/>
    </location>
</feature>
<accession>A0A177BBX9</accession>
<feature type="compositionally biased region" description="Basic and acidic residues" evidence="1">
    <location>
        <begin position="1"/>
        <end position="11"/>
    </location>
</feature>
<dbReference type="Proteomes" id="UP000078046">
    <property type="component" value="Unassembled WGS sequence"/>
</dbReference>
<feature type="region of interest" description="Disordered" evidence="1">
    <location>
        <begin position="614"/>
        <end position="645"/>
    </location>
</feature>
<comment type="caution">
    <text evidence="2">The sequence shown here is derived from an EMBL/GenBank/DDBJ whole genome shotgun (WGS) entry which is preliminary data.</text>
</comment>